<proteinExistence type="inferred from homology"/>
<dbReference type="EMBL" id="CP155571">
    <property type="protein sequence ID" value="XFO71468.1"/>
    <property type="molecule type" value="Genomic_DNA"/>
</dbReference>
<evidence type="ECO:0000313" key="11">
    <source>
        <dbReference type="EMBL" id="XFO71468.1"/>
    </source>
</evidence>
<sequence length="608" mass="67814">MAGTKFLYDKREIKFVLNEWLDMDKLFSFPEYQDCVGIIDPIIDNTYNICRDEIALINDDSDKIGVHFKDGKVITPDSFKKAYQVINDAGLGAVNADREAEGRLPLTLIQANYEMLSHACLAFTGFWGLTSGAVSVIQQFGSEFLKQKFLPNMLNGKWGGTMNLTEPNAGTDVGANVTKAFPTDEPGVYKIKGQKLFITAADHDLCENFIHLVLARTEIARPGTAGLSLFIVPKYWVNDDGTLGEFNDVITTGIEEKMGQHGSPTCALSYGENDNCRGYIIGNPPDESGKGEGIAQMFVMMNEERLNTGTQSLAAASEAYLLAREYAKVRVQGKKFTDPKGPNVRIIEHEDVRRMLMLQKSYVEAIRALIFKSCYYLDLAHSSKDPDEREFADGMFQISNPMCKAYASDLSWPLIGEAIQVHGGYGYISEYQVEQLARDSKINSIWEGTDFIQSLDLVGRKFGLNKGKVFKTWIEDIGNFIEANKDNAGFEQEIKILQAAFEDYNAIIEQLRQYMKDGKTQMMPLFSTRILHASSMLYCARLILDQGVLASKKLAEVSEGNTDAKFYKGKIASARFYVKNVLPEVAVIRKVVEIGDTSAIDIDEECLG</sequence>
<dbReference type="EC" id="1.3.8.1" evidence="11"/>
<dbReference type="SUPFAM" id="SSF56645">
    <property type="entry name" value="Acyl-CoA dehydrogenase NM domain-like"/>
    <property type="match status" value="1"/>
</dbReference>
<feature type="domain" description="Acyl-CoA dehydrogenase/oxidase N-terminal" evidence="9">
    <location>
        <begin position="83"/>
        <end position="157"/>
    </location>
</feature>
<dbReference type="InterPro" id="IPR009100">
    <property type="entry name" value="AcylCoA_DH/oxidase_NM_dom_sf"/>
</dbReference>
<dbReference type="InterPro" id="IPR036250">
    <property type="entry name" value="AcylCo_DH-like_C"/>
</dbReference>
<dbReference type="Pfam" id="PF02770">
    <property type="entry name" value="Acyl-CoA_dh_M"/>
    <property type="match status" value="1"/>
</dbReference>
<gene>
    <name evidence="11" type="ORF">SPACI_014940</name>
</gene>
<evidence type="ECO:0000256" key="1">
    <source>
        <dbReference type="ARBA" id="ARBA00001974"/>
    </source>
</evidence>
<organism evidence="11 12">
    <name type="scientific">Sporomusa acidovorans (strain ATCC 49682 / DSM 3132 / Mol)</name>
    <dbReference type="NCBI Taxonomy" id="1123286"/>
    <lineage>
        <taxon>Bacteria</taxon>
        <taxon>Bacillati</taxon>
        <taxon>Bacillota</taxon>
        <taxon>Negativicutes</taxon>
        <taxon>Selenomonadales</taxon>
        <taxon>Sporomusaceae</taxon>
        <taxon>Sporomusa</taxon>
    </lineage>
</organism>
<evidence type="ECO:0000259" key="7">
    <source>
        <dbReference type="Pfam" id="PF00441"/>
    </source>
</evidence>
<protein>
    <submittedName>
        <fullName evidence="11">Butyryl-CoA dehydrogenase</fullName>
        <ecNumber evidence="11">1.3.8.1</ecNumber>
    </submittedName>
</protein>
<evidence type="ECO:0000256" key="4">
    <source>
        <dbReference type="ARBA" id="ARBA00022827"/>
    </source>
</evidence>
<dbReference type="Pfam" id="PF12806">
    <property type="entry name" value="Acyl-CoA_dh_C"/>
    <property type="match status" value="1"/>
</dbReference>
<feature type="domain" description="Acetyl-CoA dehydrogenase-like C-terminal" evidence="10">
    <location>
        <begin position="473"/>
        <end position="603"/>
    </location>
</feature>
<evidence type="ECO:0000256" key="2">
    <source>
        <dbReference type="ARBA" id="ARBA00009347"/>
    </source>
</evidence>
<comment type="cofactor">
    <cofactor evidence="1 6">
        <name>FAD</name>
        <dbReference type="ChEBI" id="CHEBI:57692"/>
    </cofactor>
</comment>
<keyword evidence="3 6" id="KW-0285">Flavoprotein</keyword>
<dbReference type="InterPro" id="IPR013786">
    <property type="entry name" value="AcylCoA_DH/ox_N"/>
</dbReference>
<dbReference type="SUPFAM" id="SSF47203">
    <property type="entry name" value="Acyl-CoA dehydrogenase C-terminal domain-like"/>
    <property type="match status" value="1"/>
</dbReference>
<evidence type="ECO:0000259" key="8">
    <source>
        <dbReference type="Pfam" id="PF02770"/>
    </source>
</evidence>
<evidence type="ECO:0000259" key="10">
    <source>
        <dbReference type="Pfam" id="PF12806"/>
    </source>
</evidence>
<name>A0ABZ3IZE9_SPOA4</name>
<evidence type="ECO:0000256" key="6">
    <source>
        <dbReference type="RuleBase" id="RU362125"/>
    </source>
</evidence>
<reference evidence="11" key="1">
    <citation type="submission" date="2024-05" db="EMBL/GenBank/DDBJ databases">
        <title>Isolation and characterization of Sporomusa carbonis sp. nov., a carboxydotrophic hydrogenogen in the genus of Sporomusa isolated from a charcoal burning pile.</title>
        <authorList>
            <person name="Boeer T."/>
            <person name="Rosenbaum F."/>
            <person name="Eysell L."/>
            <person name="Mueller V."/>
            <person name="Daniel R."/>
            <person name="Poehlein A."/>
        </authorList>
    </citation>
    <scope>NUCLEOTIDE SEQUENCE [LARGE SCALE GENOMIC DNA]</scope>
    <source>
        <strain evidence="11">DSM 3132</strain>
    </source>
</reference>
<dbReference type="Proteomes" id="UP000216052">
    <property type="component" value="Chromosome"/>
</dbReference>
<dbReference type="Pfam" id="PF02771">
    <property type="entry name" value="Acyl-CoA_dh_N"/>
    <property type="match status" value="1"/>
</dbReference>
<evidence type="ECO:0000256" key="3">
    <source>
        <dbReference type="ARBA" id="ARBA00022630"/>
    </source>
</evidence>
<accession>A0ABZ3IZE9</accession>
<evidence type="ECO:0000313" key="12">
    <source>
        <dbReference type="Proteomes" id="UP000216052"/>
    </source>
</evidence>
<dbReference type="InterPro" id="IPR052166">
    <property type="entry name" value="Diverse_Acyl-CoA_DH"/>
</dbReference>
<dbReference type="PANTHER" id="PTHR42803">
    <property type="entry name" value="ACYL-COA DEHYDROGENASE"/>
    <property type="match status" value="1"/>
</dbReference>
<feature type="domain" description="Acyl-CoA dehydrogenase/oxidase C-terminal" evidence="7">
    <location>
        <begin position="291"/>
        <end position="455"/>
    </location>
</feature>
<dbReference type="InterPro" id="IPR006091">
    <property type="entry name" value="Acyl-CoA_Oxase/DH_mid-dom"/>
</dbReference>
<dbReference type="InterPro" id="IPR025878">
    <property type="entry name" value="Acyl-CoA_dh-like_C_dom"/>
</dbReference>
<feature type="domain" description="Acyl-CoA oxidase/dehydrogenase middle" evidence="8">
    <location>
        <begin position="162"/>
        <end position="269"/>
    </location>
</feature>
<dbReference type="GO" id="GO:0016937">
    <property type="term" value="F:short-chain fatty acyl-CoA dehydrogenase activity"/>
    <property type="evidence" value="ECO:0007669"/>
    <property type="project" value="UniProtKB-EC"/>
</dbReference>
<evidence type="ECO:0000259" key="9">
    <source>
        <dbReference type="Pfam" id="PF02771"/>
    </source>
</evidence>
<dbReference type="Pfam" id="PF00441">
    <property type="entry name" value="Acyl-CoA_dh_1"/>
    <property type="match status" value="1"/>
</dbReference>
<keyword evidence="5 6" id="KW-0560">Oxidoreductase</keyword>
<dbReference type="InterPro" id="IPR009075">
    <property type="entry name" value="AcylCo_DH/oxidase_C"/>
</dbReference>
<dbReference type="RefSeq" id="WP_093797359.1">
    <property type="nucleotide sequence ID" value="NZ_CP155571.1"/>
</dbReference>
<dbReference type="Gene3D" id="2.40.110.20">
    <property type="match status" value="1"/>
</dbReference>
<keyword evidence="4 6" id="KW-0274">FAD</keyword>
<evidence type="ECO:0000256" key="5">
    <source>
        <dbReference type="ARBA" id="ARBA00023002"/>
    </source>
</evidence>
<keyword evidence="12" id="KW-1185">Reference proteome</keyword>
<dbReference type="PANTHER" id="PTHR42803:SF1">
    <property type="entry name" value="BROAD-SPECIFICITY LINEAR ACYL-COA DEHYDROGENASE FADE5"/>
    <property type="match status" value="1"/>
</dbReference>
<comment type="similarity">
    <text evidence="2 6">Belongs to the acyl-CoA dehydrogenase family.</text>
</comment>
<dbReference type="Gene3D" id="1.20.140.10">
    <property type="entry name" value="Butyryl-CoA Dehydrogenase, subunit A, domain 3"/>
    <property type="match status" value="1"/>
</dbReference>